<dbReference type="STRING" id="420953.SAMN05192543_108267"/>
<name>A0A1I3SL14_9BURK</name>
<sequence>MAWRKSFVRMGNNFRFKFAWPLSRHCGVAIIAFALFGTSAPGFAASNEDSVGRYRDSLLADKNLPCRSNEACAAAGVIALEAGHIEEARKIVAAELEFAVADSIAADSDNAANSASARIAMAQIYHGDIDAKAGNAAAARAWYRFAIDQQALALKSPVLTRVIAVAHARLAALAGRNVIARIPATGATFERYVALGANNEISLVPVRGKPDTYTLSSSFIRPVVTQNGDLSANVGDLAATVRFFAGEARVPVDPNRDGPIDATHRLGNLDKYTGAEQCLIEFQLGTAETLKVRTLGSPDACGFGFNVDADGIYYLTRTGVQ</sequence>
<gene>
    <name evidence="2" type="ORF">SAMN05192543_108267</name>
</gene>
<feature type="chain" id="PRO_5011658805" description="Sel1 repeat-containing protein" evidence="1">
    <location>
        <begin position="45"/>
        <end position="321"/>
    </location>
</feature>
<dbReference type="AlphaFoldDB" id="A0A1I3SL14"/>
<feature type="signal peptide" evidence="1">
    <location>
        <begin position="1"/>
        <end position="44"/>
    </location>
</feature>
<dbReference type="EMBL" id="FOQU01000008">
    <property type="protein sequence ID" value="SFJ59323.1"/>
    <property type="molecule type" value="Genomic_DNA"/>
</dbReference>
<evidence type="ECO:0008006" key="4">
    <source>
        <dbReference type="Google" id="ProtNLM"/>
    </source>
</evidence>
<keyword evidence="1" id="KW-0732">Signal</keyword>
<protein>
    <recommendedName>
        <fullName evidence="4">Sel1 repeat-containing protein</fullName>
    </recommendedName>
</protein>
<keyword evidence="3" id="KW-1185">Reference proteome</keyword>
<evidence type="ECO:0000313" key="3">
    <source>
        <dbReference type="Proteomes" id="UP000199548"/>
    </source>
</evidence>
<dbReference type="Proteomes" id="UP000199548">
    <property type="component" value="Unassembled WGS sequence"/>
</dbReference>
<reference evidence="2 3" key="1">
    <citation type="submission" date="2016-10" db="EMBL/GenBank/DDBJ databases">
        <authorList>
            <person name="de Groot N.N."/>
        </authorList>
    </citation>
    <scope>NUCLEOTIDE SEQUENCE [LARGE SCALE GENOMIC DNA]</scope>
    <source>
        <strain evidence="2 3">LMG 23650</strain>
    </source>
</reference>
<organism evidence="2 3">
    <name type="scientific">Paraburkholderia megapolitana</name>
    <dbReference type="NCBI Taxonomy" id="420953"/>
    <lineage>
        <taxon>Bacteria</taxon>
        <taxon>Pseudomonadati</taxon>
        <taxon>Pseudomonadota</taxon>
        <taxon>Betaproteobacteria</taxon>
        <taxon>Burkholderiales</taxon>
        <taxon>Burkholderiaceae</taxon>
        <taxon>Paraburkholderia</taxon>
    </lineage>
</organism>
<evidence type="ECO:0000256" key="1">
    <source>
        <dbReference type="SAM" id="SignalP"/>
    </source>
</evidence>
<proteinExistence type="predicted"/>
<accession>A0A1I3SL14</accession>
<evidence type="ECO:0000313" key="2">
    <source>
        <dbReference type="EMBL" id="SFJ59323.1"/>
    </source>
</evidence>